<keyword evidence="1" id="KW-0732">Signal</keyword>
<dbReference type="NCBIfam" id="TIGR03749">
    <property type="entry name" value="conj_TIGR03749"/>
    <property type="match status" value="1"/>
</dbReference>
<dbReference type="Pfam" id="PF11920">
    <property type="entry name" value="DUF3438"/>
    <property type="match status" value="1"/>
</dbReference>
<evidence type="ECO:0000313" key="4">
    <source>
        <dbReference type="Proteomes" id="UP000732858"/>
    </source>
</evidence>
<gene>
    <name evidence="2" type="ORF">HT657_02660</name>
    <name evidence="3" type="ORF">HT672_02435</name>
</gene>
<dbReference type="OrthoDB" id="7064293at2"/>
<dbReference type="AlphaFoldDB" id="A0A949T4X7"/>
<protein>
    <submittedName>
        <fullName evidence="3">TIGR03749 family integrating conjugative element protein</fullName>
    </submittedName>
</protein>
<evidence type="ECO:0000313" key="2">
    <source>
        <dbReference type="EMBL" id="MBV6531058.1"/>
    </source>
</evidence>
<dbReference type="Proteomes" id="UP001196379">
    <property type="component" value="Unassembled WGS sequence"/>
</dbReference>
<dbReference type="RefSeq" id="WP_157402547.1">
    <property type="nucleotide sequence ID" value="NZ_JABULY010000001.1"/>
</dbReference>
<keyword evidence="5" id="KW-1185">Reference proteome</keyword>
<dbReference type="EMBL" id="JABUMC010000003">
    <property type="protein sequence ID" value="MBV6546158.1"/>
    <property type="molecule type" value="Genomic_DNA"/>
</dbReference>
<dbReference type="Proteomes" id="UP000732858">
    <property type="component" value="Unassembled WGS sequence"/>
</dbReference>
<evidence type="ECO:0000256" key="1">
    <source>
        <dbReference type="SAM" id="SignalP"/>
    </source>
</evidence>
<feature type="chain" id="PRO_5037444183" evidence="1">
    <location>
        <begin position="23"/>
        <end position="279"/>
    </location>
</feature>
<comment type="caution">
    <text evidence="3">The sequence shown here is derived from an EMBL/GenBank/DDBJ whole genome shotgun (WGS) entry which is preliminary data.</text>
</comment>
<organism evidence="3 4">
    <name type="scientific">Ursidibacter maritimus</name>
    <dbReference type="NCBI Taxonomy" id="1331689"/>
    <lineage>
        <taxon>Bacteria</taxon>
        <taxon>Pseudomonadati</taxon>
        <taxon>Pseudomonadota</taxon>
        <taxon>Gammaproteobacteria</taxon>
        <taxon>Pasteurellales</taxon>
        <taxon>Pasteurellaceae</taxon>
        <taxon>Ursidibacter</taxon>
    </lineage>
</organism>
<accession>A0A949T4X7</accession>
<sequence length="279" mass="31114">MKNLTKYLISSLALCISSISSAELLMQWQRIPLRIDLHIGQERILFLDKNVQVGVPSELDNKLDVQSVGGAVYLKAKKEFSVNRLQLRDIETGQIILIDLKSKAGKEKLEAIRIIFDEKVASNAEKVDQTSVSDEEVAPIKNALPIPAAITRYAAQSLYAPLRTVEPLPGIQRVAMKLPKSLPTLLPNLSVQATPLESWGMDGYVVTAVRIRHLEKRRVNLDPRYLQGNFYSATFQHNWLGEYGTPEDTTTVYLVTLGAPNKAIVPAVKNVKSKNKSKR</sequence>
<dbReference type="GeneID" id="65548355"/>
<evidence type="ECO:0000313" key="3">
    <source>
        <dbReference type="EMBL" id="MBV6546158.1"/>
    </source>
</evidence>
<feature type="signal peptide" evidence="1">
    <location>
        <begin position="1"/>
        <end position="22"/>
    </location>
</feature>
<dbReference type="InterPro" id="IPR021844">
    <property type="entry name" value="Integr_conj_element_PFL4704"/>
</dbReference>
<evidence type="ECO:0000313" key="5">
    <source>
        <dbReference type="Proteomes" id="UP001196379"/>
    </source>
</evidence>
<dbReference type="EMBL" id="JABULY010000001">
    <property type="protein sequence ID" value="MBV6531058.1"/>
    <property type="molecule type" value="Genomic_DNA"/>
</dbReference>
<name>A0A949T4X7_9PAST</name>
<reference evidence="3 5" key="1">
    <citation type="journal article" date="2021" name="Mol. Ecol.">
        <title>Polar bear-adapted Ursidibacter maritimus are remarkably conserved after generations in captivity.</title>
        <authorList>
            <person name="Espinosa-Gongora C."/>
            <person name="Hansen M.J."/>
            <person name="Bertelsen M.F."/>
            <person name="Bojesen A.M."/>
        </authorList>
    </citation>
    <scope>NUCLEOTIDE SEQUENCE</scope>
    <source>
        <strain evidence="3">Pb43105x</strain>
        <strain evidence="2 5">Pb43106</strain>
    </source>
</reference>
<proteinExistence type="predicted"/>